<reference evidence="6" key="1">
    <citation type="submission" date="2023-08" db="EMBL/GenBank/DDBJ databases">
        <title>Reference Genome Resource for the Citrus Pathogen Phytophthora citrophthora.</title>
        <authorList>
            <person name="Moller H."/>
            <person name="Coetzee B."/>
            <person name="Rose L.J."/>
            <person name="Van Niekerk J.M."/>
        </authorList>
    </citation>
    <scope>NUCLEOTIDE SEQUENCE</scope>
    <source>
        <strain evidence="6">STE-U-9442</strain>
    </source>
</reference>
<sequence>MAFTRDVDALVTAVPGLLCSVGHDAVVLDSLLAHAARHFNAQRQMDQQAASSFRLLFIYRQVKQTPQLHISQSEVSLPFSNDPACHLDIIYWHQDVPLEAAQHVFDQFCEYDNTNPLAKFYFLEVGGSVERLHQALVLMLSHPAHRMSQNAAEQLLGSWFSPTKAIDSLRQQN</sequence>
<dbReference type="AlphaFoldDB" id="A0AAD9GNF2"/>
<dbReference type="GO" id="GO:0045739">
    <property type="term" value="P:positive regulation of DNA repair"/>
    <property type="evidence" value="ECO:0007669"/>
    <property type="project" value="InterPro"/>
</dbReference>
<gene>
    <name evidence="6" type="ORF">P3T76_006730</name>
</gene>
<accession>A0AAD9GNF2</accession>
<evidence type="ECO:0000313" key="7">
    <source>
        <dbReference type="Proteomes" id="UP001259832"/>
    </source>
</evidence>
<dbReference type="Proteomes" id="UP001259832">
    <property type="component" value="Unassembled WGS sequence"/>
</dbReference>
<dbReference type="InterPro" id="IPR026126">
    <property type="entry name" value="BABAM1"/>
</dbReference>
<name>A0AAD9GNF2_9STRA</name>
<evidence type="ECO:0000256" key="3">
    <source>
        <dbReference type="ARBA" id="ARBA00022763"/>
    </source>
</evidence>
<evidence type="ECO:0000313" key="6">
    <source>
        <dbReference type="EMBL" id="KAK1941666.1"/>
    </source>
</evidence>
<keyword evidence="2" id="KW-0963">Cytoplasm</keyword>
<comment type="caution">
    <text evidence="6">The sequence shown here is derived from an EMBL/GenBank/DDBJ whole genome shotgun (WGS) entry which is preliminary data.</text>
</comment>
<dbReference type="GO" id="GO:0007095">
    <property type="term" value="P:mitotic G2 DNA damage checkpoint signaling"/>
    <property type="evidence" value="ECO:0007669"/>
    <property type="project" value="TreeGrafter"/>
</dbReference>
<dbReference type="GO" id="GO:0016604">
    <property type="term" value="C:nuclear body"/>
    <property type="evidence" value="ECO:0007669"/>
    <property type="project" value="TreeGrafter"/>
</dbReference>
<keyword evidence="3" id="KW-0227">DNA damage</keyword>
<dbReference type="EMBL" id="JASMQC010000011">
    <property type="protein sequence ID" value="KAK1941666.1"/>
    <property type="molecule type" value="Genomic_DNA"/>
</dbReference>
<dbReference type="GO" id="GO:0070552">
    <property type="term" value="C:BRISC complex"/>
    <property type="evidence" value="ECO:0007669"/>
    <property type="project" value="InterPro"/>
</dbReference>
<keyword evidence="4" id="KW-0234">DNA repair</keyword>
<organism evidence="6 7">
    <name type="scientific">Phytophthora citrophthora</name>
    <dbReference type="NCBI Taxonomy" id="4793"/>
    <lineage>
        <taxon>Eukaryota</taxon>
        <taxon>Sar</taxon>
        <taxon>Stramenopiles</taxon>
        <taxon>Oomycota</taxon>
        <taxon>Peronosporomycetes</taxon>
        <taxon>Peronosporales</taxon>
        <taxon>Peronosporaceae</taxon>
        <taxon>Phytophthora</taxon>
    </lineage>
</organism>
<proteinExistence type="predicted"/>
<evidence type="ECO:0000256" key="2">
    <source>
        <dbReference type="ARBA" id="ARBA00022490"/>
    </source>
</evidence>
<protein>
    <submittedName>
        <fullName evidence="6">Uncharacterized protein</fullName>
    </submittedName>
</protein>
<keyword evidence="5" id="KW-0539">Nucleus</keyword>
<evidence type="ECO:0000256" key="4">
    <source>
        <dbReference type="ARBA" id="ARBA00023204"/>
    </source>
</evidence>
<dbReference type="GO" id="GO:0006302">
    <property type="term" value="P:double-strand break repair"/>
    <property type="evidence" value="ECO:0007669"/>
    <property type="project" value="TreeGrafter"/>
</dbReference>
<evidence type="ECO:0000256" key="1">
    <source>
        <dbReference type="ARBA" id="ARBA00004123"/>
    </source>
</evidence>
<dbReference type="PANTHER" id="PTHR15660:SF1">
    <property type="entry name" value="BRISC AND BRCA1-A COMPLEX MEMBER 1"/>
    <property type="match status" value="1"/>
</dbReference>
<dbReference type="PANTHER" id="PTHR15660">
    <property type="entry name" value="BRISC AND BRCA1-A COMPLEX MEMBER 1"/>
    <property type="match status" value="1"/>
</dbReference>
<evidence type="ECO:0000256" key="5">
    <source>
        <dbReference type="ARBA" id="ARBA00023242"/>
    </source>
</evidence>
<keyword evidence="7" id="KW-1185">Reference proteome</keyword>
<comment type="subcellular location">
    <subcellularLocation>
        <location evidence="1">Nucleus</location>
    </subcellularLocation>
</comment>